<keyword evidence="1" id="KW-0805">Transcription regulation</keyword>
<feature type="domain" description="Response regulatory" evidence="6">
    <location>
        <begin position="13"/>
        <end position="127"/>
    </location>
</feature>
<keyword evidence="9" id="KW-1185">Reference proteome</keyword>
<dbReference type="SMART" id="SM00862">
    <property type="entry name" value="Trans_reg_C"/>
    <property type="match status" value="1"/>
</dbReference>
<evidence type="ECO:0000259" key="7">
    <source>
        <dbReference type="PROSITE" id="PS51755"/>
    </source>
</evidence>
<dbReference type="Gene3D" id="3.40.50.2300">
    <property type="match status" value="1"/>
</dbReference>
<feature type="modified residue" description="4-aspartylphosphate" evidence="4">
    <location>
        <position position="62"/>
    </location>
</feature>
<evidence type="ECO:0000256" key="4">
    <source>
        <dbReference type="PROSITE-ProRule" id="PRU00169"/>
    </source>
</evidence>
<dbReference type="GO" id="GO:0032993">
    <property type="term" value="C:protein-DNA complex"/>
    <property type="evidence" value="ECO:0007669"/>
    <property type="project" value="TreeGrafter"/>
</dbReference>
<protein>
    <submittedName>
        <fullName evidence="8">Response regulator transcription factor</fullName>
    </submittedName>
</protein>
<evidence type="ECO:0000256" key="3">
    <source>
        <dbReference type="ARBA" id="ARBA00023163"/>
    </source>
</evidence>
<dbReference type="GO" id="GO:0000156">
    <property type="term" value="F:phosphorelay response regulator activity"/>
    <property type="evidence" value="ECO:0007669"/>
    <property type="project" value="TreeGrafter"/>
</dbReference>
<feature type="DNA-binding region" description="OmpR/PhoB-type" evidence="5">
    <location>
        <begin position="137"/>
        <end position="233"/>
    </location>
</feature>
<dbReference type="AlphaFoldDB" id="A0A5C8P5R8"/>
<dbReference type="Pfam" id="PF00486">
    <property type="entry name" value="Trans_reg_C"/>
    <property type="match status" value="1"/>
</dbReference>
<dbReference type="SMART" id="SM00448">
    <property type="entry name" value="REC"/>
    <property type="match status" value="1"/>
</dbReference>
<comment type="caution">
    <text evidence="8">The sequence shown here is derived from an EMBL/GenBank/DDBJ whole genome shotgun (WGS) entry which is preliminary data.</text>
</comment>
<dbReference type="Gene3D" id="1.10.10.10">
    <property type="entry name" value="Winged helix-like DNA-binding domain superfamily/Winged helix DNA-binding domain"/>
    <property type="match status" value="1"/>
</dbReference>
<dbReference type="InterPro" id="IPR001789">
    <property type="entry name" value="Sig_transdc_resp-reg_receiver"/>
</dbReference>
<dbReference type="InterPro" id="IPR001867">
    <property type="entry name" value="OmpR/PhoB-type_DNA-bd"/>
</dbReference>
<dbReference type="Pfam" id="PF00072">
    <property type="entry name" value="Response_reg"/>
    <property type="match status" value="1"/>
</dbReference>
<evidence type="ECO:0000259" key="6">
    <source>
        <dbReference type="PROSITE" id="PS50110"/>
    </source>
</evidence>
<keyword evidence="3" id="KW-0804">Transcription</keyword>
<evidence type="ECO:0000313" key="9">
    <source>
        <dbReference type="Proteomes" id="UP000321548"/>
    </source>
</evidence>
<dbReference type="InterPro" id="IPR016032">
    <property type="entry name" value="Sig_transdc_resp-reg_C-effctor"/>
</dbReference>
<dbReference type="InterPro" id="IPR011006">
    <property type="entry name" value="CheY-like_superfamily"/>
</dbReference>
<evidence type="ECO:0000256" key="5">
    <source>
        <dbReference type="PROSITE-ProRule" id="PRU01091"/>
    </source>
</evidence>
<feature type="domain" description="OmpR/PhoB-type" evidence="7">
    <location>
        <begin position="137"/>
        <end position="233"/>
    </location>
</feature>
<evidence type="ECO:0000256" key="1">
    <source>
        <dbReference type="ARBA" id="ARBA00023015"/>
    </source>
</evidence>
<dbReference type="PANTHER" id="PTHR48111">
    <property type="entry name" value="REGULATOR OF RPOS"/>
    <property type="match status" value="1"/>
</dbReference>
<dbReference type="GO" id="GO:0000976">
    <property type="term" value="F:transcription cis-regulatory region binding"/>
    <property type="evidence" value="ECO:0007669"/>
    <property type="project" value="TreeGrafter"/>
</dbReference>
<evidence type="ECO:0000313" key="8">
    <source>
        <dbReference type="EMBL" id="TXL68658.1"/>
    </source>
</evidence>
<dbReference type="SUPFAM" id="SSF52172">
    <property type="entry name" value="CheY-like"/>
    <property type="match status" value="1"/>
</dbReference>
<keyword evidence="2 5" id="KW-0238">DNA-binding</keyword>
<dbReference type="EMBL" id="VDUY01000001">
    <property type="protein sequence ID" value="TXL68658.1"/>
    <property type="molecule type" value="Genomic_DNA"/>
</dbReference>
<dbReference type="PROSITE" id="PS51755">
    <property type="entry name" value="OMPR_PHOB"/>
    <property type="match status" value="1"/>
</dbReference>
<keyword evidence="4" id="KW-0597">Phosphoprotein</keyword>
<dbReference type="GO" id="GO:0005829">
    <property type="term" value="C:cytosol"/>
    <property type="evidence" value="ECO:0007669"/>
    <property type="project" value="TreeGrafter"/>
</dbReference>
<dbReference type="OrthoDB" id="9802426at2"/>
<dbReference type="Proteomes" id="UP000321548">
    <property type="component" value="Unassembled WGS sequence"/>
</dbReference>
<dbReference type="PANTHER" id="PTHR48111:SF67">
    <property type="entry name" value="TRANSCRIPTIONAL REGULATORY PROTEIN TCTD"/>
    <property type="match status" value="1"/>
</dbReference>
<gene>
    <name evidence="8" type="ORF">FHP08_02965</name>
</gene>
<evidence type="ECO:0000256" key="2">
    <source>
        <dbReference type="ARBA" id="ARBA00023125"/>
    </source>
</evidence>
<proteinExistence type="predicted"/>
<dbReference type="CDD" id="cd00383">
    <property type="entry name" value="trans_reg_C"/>
    <property type="match status" value="1"/>
</dbReference>
<organism evidence="8 9">
    <name type="scientific">Zeimonas arvi</name>
    <dbReference type="NCBI Taxonomy" id="2498847"/>
    <lineage>
        <taxon>Bacteria</taxon>
        <taxon>Pseudomonadati</taxon>
        <taxon>Pseudomonadota</taxon>
        <taxon>Betaproteobacteria</taxon>
        <taxon>Burkholderiales</taxon>
        <taxon>Burkholderiaceae</taxon>
        <taxon>Zeimonas</taxon>
    </lineage>
</organism>
<sequence>MPAGRKRPESPMKTLAVSRDDLTLERLAEPLRAAGHQVDLAASLLAADEALRGGHYDAILVDLPVQAADELAWLRSLRERRIRLGVVTLSALDAVETRIAAVEAGADDHLIRPVDPRELVARCQALLRRQSGTALRTDVVVCGELVVDSRRREVRHGSVPIDLTPREWSILEFLVMHAGAAVTKDRLLRAIAGWDEKLAPNAIEVYVSRLRGKLAGTGARISTVRGVGYRLEQPAEVA</sequence>
<dbReference type="InterPro" id="IPR039420">
    <property type="entry name" value="WalR-like"/>
</dbReference>
<accession>A0A5C8P5R8</accession>
<dbReference type="InterPro" id="IPR036388">
    <property type="entry name" value="WH-like_DNA-bd_sf"/>
</dbReference>
<dbReference type="GO" id="GO:0006355">
    <property type="term" value="P:regulation of DNA-templated transcription"/>
    <property type="evidence" value="ECO:0007669"/>
    <property type="project" value="InterPro"/>
</dbReference>
<dbReference type="SUPFAM" id="SSF46894">
    <property type="entry name" value="C-terminal effector domain of the bipartite response regulators"/>
    <property type="match status" value="1"/>
</dbReference>
<dbReference type="PROSITE" id="PS50110">
    <property type="entry name" value="RESPONSE_REGULATORY"/>
    <property type="match status" value="1"/>
</dbReference>
<name>A0A5C8P5R8_9BURK</name>
<reference evidence="8 9" key="1">
    <citation type="submission" date="2019-06" db="EMBL/GenBank/DDBJ databases">
        <title>Quisquiliibacterium sp. nov., isolated from a maize field.</title>
        <authorList>
            <person name="Lin S.-Y."/>
            <person name="Tsai C.-F."/>
            <person name="Young C.-C."/>
        </authorList>
    </citation>
    <scope>NUCLEOTIDE SEQUENCE [LARGE SCALE GENOMIC DNA]</scope>
    <source>
        <strain evidence="8 9">CC-CFT501</strain>
    </source>
</reference>